<keyword evidence="1" id="KW-0378">Hydrolase</keyword>
<gene>
    <name evidence="1" type="ORF">M5X19_15010</name>
</gene>
<protein>
    <submittedName>
        <fullName evidence="1">Glycosyl hydrolase</fullName>
    </submittedName>
</protein>
<comment type="caution">
    <text evidence="1">The sequence shown here is derived from an EMBL/GenBank/DDBJ whole genome shotgun (WGS) entry which is preliminary data.</text>
</comment>
<keyword evidence="2" id="KW-1185">Reference proteome</keyword>
<dbReference type="EMBL" id="JAMDMX010000046">
    <property type="protein sequence ID" value="MCY9694202.1"/>
    <property type="molecule type" value="Genomic_DNA"/>
</dbReference>
<dbReference type="GO" id="GO:0016787">
    <property type="term" value="F:hydrolase activity"/>
    <property type="evidence" value="ECO:0007669"/>
    <property type="project" value="UniProtKB-KW"/>
</dbReference>
<dbReference type="InterPro" id="IPR002860">
    <property type="entry name" value="BNR_rpt"/>
</dbReference>
<dbReference type="InterPro" id="IPR054817">
    <property type="entry name" value="Glycosyl_F510_1955-like"/>
</dbReference>
<proteinExistence type="predicted"/>
<name>A0ABT4GDD7_9BACL</name>
<accession>A0ABT4GDD7</accession>
<organism evidence="1 2">
    <name type="scientific">Paenibacillus alginolyticus</name>
    <dbReference type="NCBI Taxonomy" id="59839"/>
    <lineage>
        <taxon>Bacteria</taxon>
        <taxon>Bacillati</taxon>
        <taxon>Bacillota</taxon>
        <taxon>Bacilli</taxon>
        <taxon>Bacillales</taxon>
        <taxon>Paenibacillaceae</taxon>
        <taxon>Paenibacillus</taxon>
    </lineage>
</organism>
<dbReference type="CDD" id="cd15482">
    <property type="entry name" value="Sialidase_non-viral"/>
    <property type="match status" value="1"/>
</dbReference>
<dbReference type="RefSeq" id="WP_268615936.1">
    <property type="nucleotide sequence ID" value="NZ_JAMDMX010000046.1"/>
</dbReference>
<dbReference type="Proteomes" id="UP001527099">
    <property type="component" value="Unassembled WGS sequence"/>
</dbReference>
<reference evidence="1 2" key="1">
    <citation type="submission" date="2022-05" db="EMBL/GenBank/DDBJ databases">
        <title>Genome Sequencing of Bee-Associated Microbes.</title>
        <authorList>
            <person name="Dunlap C."/>
        </authorList>
    </citation>
    <scope>NUCLEOTIDE SEQUENCE [LARGE SCALE GENOMIC DNA]</scope>
    <source>
        <strain evidence="1 2">NRRL B-14421</strain>
    </source>
</reference>
<dbReference type="SUPFAM" id="SSF110296">
    <property type="entry name" value="Oligoxyloglucan reducing end-specific cellobiohydrolase"/>
    <property type="match status" value="1"/>
</dbReference>
<dbReference type="NCBIfam" id="NF045728">
    <property type="entry name" value="glycosyl_F510_1955"/>
    <property type="match status" value="1"/>
</dbReference>
<evidence type="ECO:0000313" key="1">
    <source>
        <dbReference type="EMBL" id="MCY9694202.1"/>
    </source>
</evidence>
<dbReference type="Gene3D" id="2.130.10.10">
    <property type="entry name" value="YVTN repeat-like/Quinoprotein amine dehydrogenase"/>
    <property type="match status" value="1"/>
</dbReference>
<sequence>MPVLIAAAFTACSKKTADDPNGSHDTGTAALMHIHGLGYSSDGKRLLIPAHNGIKVYTDGKWSDAPGEKHDYMGCSIADNGFYSSGHPAVGSSYKNPMGLIKSTDEGKSITVLALEGEVDLHGMSVSYRTHTLYVINPEPNSKMKQAGFFYSRDQGKTWVSSPMSGISGQITALAVHPTQDAIVVIGTTSGAYLSKDNGQTFAALYTDQPVSAVTFTVQGELLIGIGKSELVSVNLETKQRTAIKTPVQNGDAISYLSGSPTNPKELALAIEKKDVYMSTDFGTTWQRIANQGQAINR</sequence>
<dbReference type="InterPro" id="IPR015943">
    <property type="entry name" value="WD40/YVTN_repeat-like_dom_sf"/>
</dbReference>
<dbReference type="Pfam" id="PF02012">
    <property type="entry name" value="BNR"/>
    <property type="match status" value="2"/>
</dbReference>
<evidence type="ECO:0000313" key="2">
    <source>
        <dbReference type="Proteomes" id="UP001527099"/>
    </source>
</evidence>